<dbReference type="Gramene" id="Kaladp0067s0202.1.v1.1">
    <property type="protein sequence ID" value="Kaladp0067s0202.1.v1.1"/>
    <property type="gene ID" value="Kaladp0067s0202.v1.1"/>
</dbReference>
<protein>
    <recommendedName>
        <fullName evidence="4">2-oxoglutarate-dependent dioxygenase DAO</fullName>
    </recommendedName>
    <alternativeName>
        <fullName evidence="5">Protein DIOXYGENASE FOR AUXIN OXIDATION</fullName>
    </alternativeName>
</protein>
<feature type="domain" description="Fe2OG dioxygenase" evidence="7">
    <location>
        <begin position="124"/>
        <end position="227"/>
    </location>
</feature>
<dbReference type="InterPro" id="IPR027443">
    <property type="entry name" value="IPNS-like_sf"/>
</dbReference>
<keyword evidence="2 6" id="KW-0408">Iron</keyword>
<dbReference type="OMA" id="MEACEEW"/>
<proteinExistence type="inferred from homology"/>
<evidence type="ECO:0000256" key="2">
    <source>
        <dbReference type="ARBA" id="ARBA00023004"/>
    </source>
</evidence>
<dbReference type="PROSITE" id="PS51471">
    <property type="entry name" value="FE2OG_OXY"/>
    <property type="match status" value="1"/>
</dbReference>
<comment type="similarity">
    <text evidence="6">Belongs to the iron/ascorbate-dependent oxidoreductase family.</text>
</comment>
<dbReference type="GO" id="GO:0046872">
    <property type="term" value="F:metal ion binding"/>
    <property type="evidence" value="ECO:0007669"/>
    <property type="project" value="UniProtKB-KW"/>
</dbReference>
<name>A0A7N0UHQ7_KALFE</name>
<accession>A0A7N0UHQ7</accession>
<comment type="function">
    <text evidence="3">2-oxoglutarate-dependent dioxygenase essential for auxin catabolism and maintenance of auxin homeostasis in reproductive organs. Catalyzes the irreversible oxidation of indole-3-acetic acid (IAA) to the biologically inactive 2-oxoindole-3-acetic acid (OxIAA).</text>
</comment>
<sequence length="277" mass="30793">MEACEEWGCFRLVNHEVPLPLMMEMKAVVGALLDLPSHVKRRNVDVIAGSGYMPPSPTNPLYEALGLYDMASSQAVDDFSSQLDATPHQREILKRFAEAIHGLAMDFAQKLAEGMGLVGYQFKGWPSQFRINKYSFTPETVGTSGVQIHTDSGFLTILQDDEDVGGLEVMDKFGRFIPVDPLRGSFVINLGDIAQAWSNGRLRSVQHRVQCKEAKVRISIASFLLGPKDTAVEASAELISSENPRKYVPFTFEEYRKLRIATKLQAGQALELLRVKS</sequence>
<evidence type="ECO:0000256" key="1">
    <source>
        <dbReference type="ARBA" id="ARBA00022723"/>
    </source>
</evidence>
<dbReference type="Gene3D" id="2.60.120.330">
    <property type="entry name" value="B-lactam Antibiotic, Isopenicillin N Synthase, Chain"/>
    <property type="match status" value="1"/>
</dbReference>
<dbReference type="GO" id="GO:0016491">
    <property type="term" value="F:oxidoreductase activity"/>
    <property type="evidence" value="ECO:0007669"/>
    <property type="project" value="UniProtKB-KW"/>
</dbReference>
<dbReference type="Pfam" id="PF03171">
    <property type="entry name" value="2OG-FeII_Oxy"/>
    <property type="match status" value="1"/>
</dbReference>
<dbReference type="InterPro" id="IPR050231">
    <property type="entry name" value="Iron_ascorbate_oxido_reductase"/>
</dbReference>
<keyword evidence="1 6" id="KW-0479">Metal-binding</keyword>
<evidence type="ECO:0000256" key="6">
    <source>
        <dbReference type="RuleBase" id="RU003682"/>
    </source>
</evidence>
<organism evidence="8 9">
    <name type="scientific">Kalanchoe fedtschenkoi</name>
    <name type="common">Lavender scallops</name>
    <name type="synonym">South American air plant</name>
    <dbReference type="NCBI Taxonomy" id="63787"/>
    <lineage>
        <taxon>Eukaryota</taxon>
        <taxon>Viridiplantae</taxon>
        <taxon>Streptophyta</taxon>
        <taxon>Embryophyta</taxon>
        <taxon>Tracheophyta</taxon>
        <taxon>Spermatophyta</taxon>
        <taxon>Magnoliopsida</taxon>
        <taxon>eudicotyledons</taxon>
        <taxon>Gunneridae</taxon>
        <taxon>Pentapetalae</taxon>
        <taxon>Saxifragales</taxon>
        <taxon>Crassulaceae</taxon>
        <taxon>Kalanchoe</taxon>
    </lineage>
</organism>
<dbReference type="InterPro" id="IPR044861">
    <property type="entry name" value="IPNS-like_FE2OG_OXY"/>
</dbReference>
<dbReference type="InterPro" id="IPR005123">
    <property type="entry name" value="Oxoglu/Fe-dep_dioxygenase_dom"/>
</dbReference>
<evidence type="ECO:0000256" key="3">
    <source>
        <dbReference type="ARBA" id="ARBA00054658"/>
    </source>
</evidence>
<dbReference type="InterPro" id="IPR026992">
    <property type="entry name" value="DIOX_N"/>
</dbReference>
<reference evidence="8" key="1">
    <citation type="submission" date="2021-01" db="UniProtKB">
        <authorList>
            <consortium name="EnsemblPlants"/>
        </authorList>
    </citation>
    <scope>IDENTIFICATION</scope>
</reference>
<evidence type="ECO:0000313" key="8">
    <source>
        <dbReference type="EnsemblPlants" id="Kaladp0067s0202.1.v1.1"/>
    </source>
</evidence>
<dbReference type="FunFam" id="2.60.120.330:FF:000017">
    <property type="entry name" value="2-oxoglutarate-dependent dioxygenase DAO"/>
    <property type="match status" value="1"/>
</dbReference>
<dbReference type="Pfam" id="PF14226">
    <property type="entry name" value="DIOX_N"/>
    <property type="match status" value="1"/>
</dbReference>
<keyword evidence="6" id="KW-0560">Oxidoreductase</keyword>
<dbReference type="SUPFAM" id="SSF51197">
    <property type="entry name" value="Clavaminate synthase-like"/>
    <property type="match status" value="1"/>
</dbReference>
<dbReference type="Proteomes" id="UP000594263">
    <property type="component" value="Unplaced"/>
</dbReference>
<evidence type="ECO:0000313" key="9">
    <source>
        <dbReference type="Proteomes" id="UP000594263"/>
    </source>
</evidence>
<dbReference type="PANTHER" id="PTHR47990">
    <property type="entry name" value="2-OXOGLUTARATE (2OG) AND FE(II)-DEPENDENT OXYGENASE SUPERFAMILY PROTEIN-RELATED"/>
    <property type="match status" value="1"/>
</dbReference>
<keyword evidence="9" id="KW-1185">Reference proteome</keyword>
<dbReference type="EnsemblPlants" id="Kaladp0067s0202.1.v1.1">
    <property type="protein sequence ID" value="Kaladp0067s0202.1.v1.1"/>
    <property type="gene ID" value="Kaladp0067s0202.v1.1"/>
</dbReference>
<evidence type="ECO:0000256" key="5">
    <source>
        <dbReference type="ARBA" id="ARBA00076740"/>
    </source>
</evidence>
<evidence type="ECO:0000256" key="4">
    <source>
        <dbReference type="ARBA" id="ARBA00074102"/>
    </source>
</evidence>
<evidence type="ECO:0000259" key="7">
    <source>
        <dbReference type="PROSITE" id="PS51471"/>
    </source>
</evidence>
<dbReference type="AlphaFoldDB" id="A0A7N0UHQ7"/>